<evidence type="ECO:0000256" key="7">
    <source>
        <dbReference type="ARBA" id="ARBA00023136"/>
    </source>
</evidence>
<dbReference type="InterPro" id="IPR000522">
    <property type="entry name" value="ABC_transptr_permease_BtuC"/>
</dbReference>
<dbReference type="PANTHER" id="PTHR30472">
    <property type="entry name" value="FERRIC ENTEROBACTIN TRANSPORT SYSTEM PERMEASE PROTEIN"/>
    <property type="match status" value="1"/>
</dbReference>
<organism evidence="9">
    <name type="scientific">Dictyoglomus thermophilum</name>
    <dbReference type="NCBI Taxonomy" id="14"/>
    <lineage>
        <taxon>Bacteria</taxon>
        <taxon>Pseudomonadati</taxon>
        <taxon>Dictyoglomota</taxon>
        <taxon>Dictyoglomia</taxon>
        <taxon>Dictyoglomales</taxon>
        <taxon>Dictyoglomaceae</taxon>
        <taxon>Dictyoglomus</taxon>
    </lineage>
</organism>
<name>A0A7C3RWP6_DICTH</name>
<keyword evidence="3" id="KW-0813">Transport</keyword>
<feature type="transmembrane region" description="Helical" evidence="8">
    <location>
        <begin position="156"/>
        <end position="179"/>
    </location>
</feature>
<dbReference type="GO" id="GO:0033214">
    <property type="term" value="P:siderophore-iron import into cell"/>
    <property type="evidence" value="ECO:0007669"/>
    <property type="project" value="TreeGrafter"/>
</dbReference>
<comment type="similarity">
    <text evidence="2">Belongs to the binding-protein-dependent transport system permease family. FecCD subfamily.</text>
</comment>
<feature type="transmembrane region" description="Helical" evidence="8">
    <location>
        <begin position="18"/>
        <end position="36"/>
    </location>
</feature>
<evidence type="ECO:0000256" key="6">
    <source>
        <dbReference type="ARBA" id="ARBA00022989"/>
    </source>
</evidence>
<feature type="transmembrane region" description="Helical" evidence="8">
    <location>
        <begin position="98"/>
        <end position="120"/>
    </location>
</feature>
<feature type="transmembrane region" description="Helical" evidence="8">
    <location>
        <begin position="200"/>
        <end position="219"/>
    </location>
</feature>
<dbReference type="Pfam" id="PF01032">
    <property type="entry name" value="FecCD"/>
    <property type="match status" value="1"/>
</dbReference>
<dbReference type="FunFam" id="1.10.3470.10:FF:000001">
    <property type="entry name" value="Vitamin B12 ABC transporter permease BtuC"/>
    <property type="match status" value="1"/>
</dbReference>
<evidence type="ECO:0000313" key="9">
    <source>
        <dbReference type="EMBL" id="HFX13705.1"/>
    </source>
</evidence>
<feature type="transmembrane region" description="Helical" evidence="8">
    <location>
        <begin position="127"/>
        <end position="150"/>
    </location>
</feature>
<sequence>MERKDLIQEYKLYINRKIWIILSIAFGMLFISFYALNAGSYSISLKDVIRTILGRGDERLRIIIWDIRIPRIIGAVVAGIGLSLAGCISQNILRNPLASPFTLGISQGAAFGATLAITMISKNIPYLVPLFAFWGSMLATFVIIILSINYRVTPEAMVLSGVALGSLFSALTTILQYFADEVKIATVVFWTFGDLGRISWRELTIMTISVFLSFIYFMFKRWDYNTLESGEETAKSLGINVERERIISMLISSFISAVVTASCGVIGFIGLISPHIMRRFVGNDYRFLIPASGISGGVLLLLSDTLARTIISPIVLPVGAITSFLGAPFFLYLLSKRYRR</sequence>
<protein>
    <submittedName>
        <fullName evidence="9">Iron ABC transporter permease</fullName>
    </submittedName>
</protein>
<keyword evidence="6 8" id="KW-1133">Transmembrane helix</keyword>
<feature type="transmembrane region" description="Helical" evidence="8">
    <location>
        <begin position="314"/>
        <end position="334"/>
    </location>
</feature>
<dbReference type="InterPro" id="IPR037294">
    <property type="entry name" value="ABC_BtuC-like"/>
</dbReference>
<accession>A0A7C3RWP6</accession>
<gene>
    <name evidence="9" type="ORF">ENW00_06065</name>
</gene>
<dbReference type="AlphaFoldDB" id="A0A7C3RWP6"/>
<keyword evidence="5 8" id="KW-0812">Transmembrane</keyword>
<feature type="transmembrane region" description="Helical" evidence="8">
    <location>
        <begin position="246"/>
        <end position="273"/>
    </location>
</feature>
<dbReference type="GO" id="GO:0022857">
    <property type="term" value="F:transmembrane transporter activity"/>
    <property type="evidence" value="ECO:0007669"/>
    <property type="project" value="InterPro"/>
</dbReference>
<dbReference type="SUPFAM" id="SSF81345">
    <property type="entry name" value="ABC transporter involved in vitamin B12 uptake, BtuC"/>
    <property type="match status" value="1"/>
</dbReference>
<dbReference type="PANTHER" id="PTHR30472:SF25">
    <property type="entry name" value="ABC TRANSPORTER PERMEASE PROTEIN MJ0876-RELATED"/>
    <property type="match status" value="1"/>
</dbReference>
<reference evidence="9" key="1">
    <citation type="journal article" date="2020" name="mSystems">
        <title>Genome- and Community-Level Interaction Insights into Carbon Utilization and Element Cycling Functions of Hydrothermarchaeota in Hydrothermal Sediment.</title>
        <authorList>
            <person name="Zhou Z."/>
            <person name="Liu Y."/>
            <person name="Xu W."/>
            <person name="Pan J."/>
            <person name="Luo Z.H."/>
            <person name="Li M."/>
        </authorList>
    </citation>
    <scope>NUCLEOTIDE SEQUENCE [LARGE SCALE GENOMIC DNA]</scope>
    <source>
        <strain evidence="9">SpSt-81</strain>
    </source>
</reference>
<evidence type="ECO:0000256" key="5">
    <source>
        <dbReference type="ARBA" id="ARBA00022692"/>
    </source>
</evidence>
<comment type="subcellular location">
    <subcellularLocation>
        <location evidence="1">Cell membrane</location>
        <topology evidence="1">Multi-pass membrane protein</topology>
    </subcellularLocation>
</comment>
<dbReference type="CDD" id="cd06550">
    <property type="entry name" value="TM_ABC_iron-siderophores_like"/>
    <property type="match status" value="1"/>
</dbReference>
<evidence type="ECO:0000256" key="3">
    <source>
        <dbReference type="ARBA" id="ARBA00022448"/>
    </source>
</evidence>
<keyword evidence="4" id="KW-1003">Cell membrane</keyword>
<evidence type="ECO:0000256" key="4">
    <source>
        <dbReference type="ARBA" id="ARBA00022475"/>
    </source>
</evidence>
<feature type="transmembrane region" description="Helical" evidence="8">
    <location>
        <begin position="69"/>
        <end position="92"/>
    </location>
</feature>
<comment type="caution">
    <text evidence="9">The sequence shown here is derived from an EMBL/GenBank/DDBJ whole genome shotgun (WGS) entry which is preliminary data.</text>
</comment>
<keyword evidence="7 8" id="KW-0472">Membrane</keyword>
<dbReference type="Gene3D" id="1.10.3470.10">
    <property type="entry name" value="ABC transporter involved in vitamin B12 uptake, BtuC"/>
    <property type="match status" value="1"/>
</dbReference>
<dbReference type="GO" id="GO:0005886">
    <property type="term" value="C:plasma membrane"/>
    <property type="evidence" value="ECO:0007669"/>
    <property type="project" value="UniProtKB-SubCell"/>
</dbReference>
<dbReference type="EMBL" id="DTIN01000020">
    <property type="protein sequence ID" value="HFX13705.1"/>
    <property type="molecule type" value="Genomic_DNA"/>
</dbReference>
<evidence type="ECO:0000256" key="1">
    <source>
        <dbReference type="ARBA" id="ARBA00004651"/>
    </source>
</evidence>
<proteinExistence type="inferred from homology"/>
<evidence type="ECO:0000256" key="2">
    <source>
        <dbReference type="ARBA" id="ARBA00007935"/>
    </source>
</evidence>
<evidence type="ECO:0000256" key="8">
    <source>
        <dbReference type="SAM" id="Phobius"/>
    </source>
</evidence>